<comment type="caution">
    <text evidence="2">The sequence shown here is derived from an EMBL/GenBank/DDBJ whole genome shotgun (WGS) entry which is preliminary data.</text>
</comment>
<evidence type="ECO:0000313" key="3">
    <source>
        <dbReference type="Proteomes" id="UP000006265"/>
    </source>
</evidence>
<proteinExistence type="predicted"/>
<dbReference type="AlphaFoldDB" id="K5BK29"/>
<gene>
    <name evidence="2" type="ORF">C731_1904</name>
</gene>
<dbReference type="STRING" id="1122247.GCA_000379865_04743"/>
<dbReference type="RefSeq" id="WP_005626894.1">
    <property type="nucleotide sequence ID" value="NZ_AMRA01000046.1"/>
</dbReference>
<name>K5BK29_MYCHD</name>
<dbReference type="Proteomes" id="UP000006265">
    <property type="component" value="Unassembled WGS sequence"/>
</dbReference>
<evidence type="ECO:0000313" key="2">
    <source>
        <dbReference type="EMBL" id="EKF24144.1"/>
    </source>
</evidence>
<accession>K5BK29</accession>
<feature type="compositionally biased region" description="Basic and acidic residues" evidence="1">
    <location>
        <begin position="27"/>
        <end position="42"/>
    </location>
</feature>
<keyword evidence="3" id="KW-1185">Reference proteome</keyword>
<organism evidence="2 3">
    <name type="scientific">Mycolicibacterium hassiacum (strain DSM 44199 / CIP 105218 / JCM 12690 / 3849)</name>
    <name type="common">Mycobacterium hassiacum</name>
    <dbReference type="NCBI Taxonomy" id="1122247"/>
    <lineage>
        <taxon>Bacteria</taxon>
        <taxon>Bacillati</taxon>
        <taxon>Actinomycetota</taxon>
        <taxon>Actinomycetes</taxon>
        <taxon>Mycobacteriales</taxon>
        <taxon>Mycobacteriaceae</taxon>
        <taxon>Mycolicibacterium</taxon>
    </lineage>
</organism>
<dbReference type="PATRIC" id="fig|1122247.3.peg.1834"/>
<evidence type="ECO:0000256" key="1">
    <source>
        <dbReference type="SAM" id="MobiDB-lite"/>
    </source>
</evidence>
<protein>
    <submittedName>
        <fullName evidence="2">Uncharacterized protein</fullName>
    </submittedName>
</protein>
<feature type="region of interest" description="Disordered" evidence="1">
    <location>
        <begin position="1"/>
        <end position="42"/>
    </location>
</feature>
<sequence length="42" mass="4936">MAKRSQPKKPTMTLKERRALKRAKSTAGEEPKRKRRDRQDVA</sequence>
<reference evidence="2 3" key="1">
    <citation type="journal article" date="2012" name="J. Bacteriol.">
        <title>Genome sequence of Mycobacterium hassiacum DSM 44199, a rare source of heat-stable mycobacterial proteins.</title>
        <authorList>
            <person name="Tiago I."/>
            <person name="Maranha A."/>
            <person name="Mendes V."/>
            <person name="Alarico S."/>
            <person name="Moynihan P.J."/>
            <person name="Clarke A.J."/>
            <person name="Macedo-Ribeiro S."/>
            <person name="Pereira P.J."/>
            <person name="Empadinhas N."/>
        </authorList>
    </citation>
    <scope>NUCLEOTIDE SEQUENCE [LARGE SCALE GENOMIC DNA]</scope>
    <source>
        <strain evidence="3">DSM 44199 / CIP 105218 / JCM 12690 / 3849</strain>
    </source>
</reference>
<dbReference type="EMBL" id="AMRA01000046">
    <property type="protein sequence ID" value="EKF24144.1"/>
    <property type="molecule type" value="Genomic_DNA"/>
</dbReference>